<gene>
    <name evidence="6" type="ORF">Nepgr_005679</name>
</gene>
<evidence type="ECO:0000256" key="4">
    <source>
        <dbReference type="PROSITE-ProRule" id="PRU01131"/>
    </source>
</evidence>
<keyword evidence="7" id="KW-1185">Reference proteome</keyword>
<sequence length="155" mass="17591">MLSIARRRKPTFLGSNKYSAGVGLRILTQISCGDSNVLLKTTLKFNVPNTSSFHDHSSRKSNDVNEFCCFLKSCCLCRKPLSSDDDVYMYKGDQGFCSIECRSRQIIMDEMEEEAALIKKKFASSTADCHATGRPCETCELLQEFRPPRRRKQLC</sequence>
<dbReference type="Pfam" id="PF04570">
    <property type="entry name" value="zf-FLZ"/>
    <property type="match status" value="1"/>
</dbReference>
<dbReference type="PANTHER" id="PTHR47847:SF2">
    <property type="entry name" value="FCS-LIKE ZINC FINGER 17-RELATED"/>
    <property type="match status" value="1"/>
</dbReference>
<evidence type="ECO:0000256" key="2">
    <source>
        <dbReference type="ARBA" id="ARBA00022723"/>
    </source>
</evidence>
<dbReference type="GO" id="GO:0008270">
    <property type="term" value="F:zinc ion binding"/>
    <property type="evidence" value="ECO:0007669"/>
    <property type="project" value="UniProtKB-KW"/>
</dbReference>
<keyword evidence="3" id="KW-0863">Zinc-finger</keyword>
<evidence type="ECO:0000259" key="5">
    <source>
        <dbReference type="PROSITE" id="PS51795"/>
    </source>
</evidence>
<feature type="domain" description="FLZ-type" evidence="5">
    <location>
        <begin position="69"/>
        <end position="113"/>
    </location>
</feature>
<keyword evidence="3" id="KW-0862">Zinc</keyword>
<dbReference type="PANTHER" id="PTHR47847">
    <property type="entry name" value="FCS-LIKE ZINC FINGER 17"/>
    <property type="match status" value="1"/>
</dbReference>
<comment type="caution">
    <text evidence="6">The sequence shown here is derived from an EMBL/GenBank/DDBJ whole genome shotgun (WGS) entry which is preliminary data.</text>
</comment>
<evidence type="ECO:0000256" key="3">
    <source>
        <dbReference type="ARBA" id="ARBA00022771"/>
    </source>
</evidence>
<keyword evidence="2" id="KW-0479">Metal-binding</keyword>
<evidence type="ECO:0000256" key="1">
    <source>
        <dbReference type="ARBA" id="ARBA00009374"/>
    </source>
</evidence>
<dbReference type="InterPro" id="IPR044181">
    <property type="entry name" value="FLZ17/18"/>
</dbReference>
<name>A0AAD3XGN8_NEPGR</name>
<comment type="similarity">
    <text evidence="1">Belongs to the FLZ family.</text>
</comment>
<feature type="zinc finger region" description="FLZ-type" evidence="4">
    <location>
        <begin position="69"/>
        <end position="113"/>
    </location>
</feature>
<evidence type="ECO:0000313" key="7">
    <source>
        <dbReference type="Proteomes" id="UP001279734"/>
    </source>
</evidence>
<evidence type="ECO:0000313" key="6">
    <source>
        <dbReference type="EMBL" id="GMH03840.1"/>
    </source>
</evidence>
<protein>
    <recommendedName>
        <fullName evidence="5">FLZ-type domain-containing protein</fullName>
    </recommendedName>
</protein>
<dbReference type="InterPro" id="IPR007650">
    <property type="entry name" value="Zf-FLZ_dom"/>
</dbReference>
<dbReference type="PROSITE" id="PS51795">
    <property type="entry name" value="ZF_FLZ"/>
    <property type="match status" value="1"/>
</dbReference>
<dbReference type="EMBL" id="BSYO01000004">
    <property type="protein sequence ID" value="GMH03840.1"/>
    <property type="molecule type" value="Genomic_DNA"/>
</dbReference>
<dbReference type="AlphaFoldDB" id="A0AAD3XGN8"/>
<accession>A0AAD3XGN8</accession>
<proteinExistence type="inferred from homology"/>
<organism evidence="6 7">
    <name type="scientific">Nepenthes gracilis</name>
    <name type="common">Slender pitcher plant</name>
    <dbReference type="NCBI Taxonomy" id="150966"/>
    <lineage>
        <taxon>Eukaryota</taxon>
        <taxon>Viridiplantae</taxon>
        <taxon>Streptophyta</taxon>
        <taxon>Embryophyta</taxon>
        <taxon>Tracheophyta</taxon>
        <taxon>Spermatophyta</taxon>
        <taxon>Magnoliopsida</taxon>
        <taxon>eudicotyledons</taxon>
        <taxon>Gunneridae</taxon>
        <taxon>Pentapetalae</taxon>
        <taxon>Caryophyllales</taxon>
        <taxon>Nepenthaceae</taxon>
        <taxon>Nepenthes</taxon>
    </lineage>
</organism>
<reference evidence="6" key="1">
    <citation type="submission" date="2023-05" db="EMBL/GenBank/DDBJ databases">
        <title>Nepenthes gracilis genome sequencing.</title>
        <authorList>
            <person name="Fukushima K."/>
        </authorList>
    </citation>
    <scope>NUCLEOTIDE SEQUENCE</scope>
    <source>
        <strain evidence="6">SING2019-196</strain>
    </source>
</reference>
<dbReference type="Proteomes" id="UP001279734">
    <property type="component" value="Unassembled WGS sequence"/>
</dbReference>